<dbReference type="Proteomes" id="UP001219525">
    <property type="component" value="Unassembled WGS sequence"/>
</dbReference>
<proteinExistence type="predicted"/>
<comment type="caution">
    <text evidence="2">The sequence shown here is derived from an EMBL/GenBank/DDBJ whole genome shotgun (WGS) entry which is preliminary data.</text>
</comment>
<reference evidence="2" key="1">
    <citation type="submission" date="2023-03" db="EMBL/GenBank/DDBJ databases">
        <title>Massive genome expansion in bonnet fungi (Mycena s.s.) driven by repeated elements and novel gene families across ecological guilds.</title>
        <authorList>
            <consortium name="Lawrence Berkeley National Laboratory"/>
            <person name="Harder C.B."/>
            <person name="Miyauchi S."/>
            <person name="Viragh M."/>
            <person name="Kuo A."/>
            <person name="Thoen E."/>
            <person name="Andreopoulos B."/>
            <person name="Lu D."/>
            <person name="Skrede I."/>
            <person name="Drula E."/>
            <person name="Henrissat B."/>
            <person name="Morin E."/>
            <person name="Kohler A."/>
            <person name="Barry K."/>
            <person name="LaButti K."/>
            <person name="Morin E."/>
            <person name="Salamov A."/>
            <person name="Lipzen A."/>
            <person name="Mereny Z."/>
            <person name="Hegedus B."/>
            <person name="Baldrian P."/>
            <person name="Stursova M."/>
            <person name="Weitz H."/>
            <person name="Taylor A."/>
            <person name="Grigoriev I.V."/>
            <person name="Nagy L.G."/>
            <person name="Martin F."/>
            <person name="Kauserud H."/>
        </authorList>
    </citation>
    <scope>NUCLEOTIDE SEQUENCE</scope>
    <source>
        <strain evidence="2">9144</strain>
    </source>
</reference>
<dbReference type="AlphaFoldDB" id="A0AAD6UPN3"/>
<protein>
    <submittedName>
        <fullName evidence="2">Uncharacterized protein</fullName>
    </submittedName>
</protein>
<accession>A0AAD6UPN3</accession>
<sequence length="238" mass="26054">MPFNVASFSAADYVACEAYATKLLACVNGRGPYPGLPPPGYREVFKRKQPYAPLPEEFMDAIGARGNQAGQPEPAQNTAPEVVLSTGALATLMKGQHELLQSVMHAALAETHRYAPRVYRNQGYHRGQSAGTLKRRFDHGDQRGGRSLANRVNTKPRGKRGGVPHHRNRKNKRYVAVDRSDSTEVQPSVVAPVDLIREDGVKVEDGDTNMVVNDEFDSLFDDLGLDSDDSGMNMASCN</sequence>
<keyword evidence="3" id="KW-1185">Reference proteome</keyword>
<feature type="compositionally biased region" description="Basic residues" evidence="1">
    <location>
        <begin position="154"/>
        <end position="172"/>
    </location>
</feature>
<evidence type="ECO:0000313" key="3">
    <source>
        <dbReference type="Proteomes" id="UP001219525"/>
    </source>
</evidence>
<dbReference type="EMBL" id="JARJCW010000139">
    <property type="protein sequence ID" value="KAJ7191017.1"/>
    <property type="molecule type" value="Genomic_DNA"/>
</dbReference>
<evidence type="ECO:0000256" key="1">
    <source>
        <dbReference type="SAM" id="MobiDB-lite"/>
    </source>
</evidence>
<evidence type="ECO:0000313" key="2">
    <source>
        <dbReference type="EMBL" id="KAJ7191017.1"/>
    </source>
</evidence>
<name>A0AAD6UPN3_9AGAR</name>
<gene>
    <name evidence="2" type="ORF">GGX14DRAFT_407547</name>
</gene>
<feature type="region of interest" description="Disordered" evidence="1">
    <location>
        <begin position="122"/>
        <end position="172"/>
    </location>
</feature>
<organism evidence="2 3">
    <name type="scientific">Mycena pura</name>
    <dbReference type="NCBI Taxonomy" id="153505"/>
    <lineage>
        <taxon>Eukaryota</taxon>
        <taxon>Fungi</taxon>
        <taxon>Dikarya</taxon>
        <taxon>Basidiomycota</taxon>
        <taxon>Agaricomycotina</taxon>
        <taxon>Agaricomycetes</taxon>
        <taxon>Agaricomycetidae</taxon>
        <taxon>Agaricales</taxon>
        <taxon>Marasmiineae</taxon>
        <taxon>Mycenaceae</taxon>
        <taxon>Mycena</taxon>
    </lineage>
</organism>